<protein>
    <submittedName>
        <fullName evidence="2">Uncharacterized protein</fullName>
    </submittedName>
</protein>
<evidence type="ECO:0000313" key="3">
    <source>
        <dbReference type="Proteomes" id="UP000324222"/>
    </source>
</evidence>
<reference evidence="2 3" key="1">
    <citation type="submission" date="2019-05" db="EMBL/GenBank/DDBJ databases">
        <title>Another draft genome of Portunus trituberculatus and its Hox gene families provides insights of decapod evolution.</title>
        <authorList>
            <person name="Jeong J.-H."/>
            <person name="Song I."/>
            <person name="Kim S."/>
            <person name="Choi T."/>
            <person name="Kim D."/>
            <person name="Ryu S."/>
            <person name="Kim W."/>
        </authorList>
    </citation>
    <scope>NUCLEOTIDE SEQUENCE [LARGE SCALE GENOMIC DNA]</scope>
    <source>
        <tissue evidence="2">Muscle</tissue>
    </source>
</reference>
<evidence type="ECO:0000256" key="1">
    <source>
        <dbReference type="SAM" id="MobiDB-lite"/>
    </source>
</evidence>
<gene>
    <name evidence="2" type="ORF">E2C01_077860</name>
</gene>
<evidence type="ECO:0000313" key="2">
    <source>
        <dbReference type="EMBL" id="MPC83164.1"/>
    </source>
</evidence>
<dbReference type="AlphaFoldDB" id="A0A5B7ISL2"/>
<dbReference type="EMBL" id="VSRR010061732">
    <property type="protein sequence ID" value="MPC83164.1"/>
    <property type="molecule type" value="Genomic_DNA"/>
</dbReference>
<keyword evidence="3" id="KW-1185">Reference proteome</keyword>
<organism evidence="2 3">
    <name type="scientific">Portunus trituberculatus</name>
    <name type="common">Swimming crab</name>
    <name type="synonym">Neptunus trituberculatus</name>
    <dbReference type="NCBI Taxonomy" id="210409"/>
    <lineage>
        <taxon>Eukaryota</taxon>
        <taxon>Metazoa</taxon>
        <taxon>Ecdysozoa</taxon>
        <taxon>Arthropoda</taxon>
        <taxon>Crustacea</taxon>
        <taxon>Multicrustacea</taxon>
        <taxon>Malacostraca</taxon>
        <taxon>Eumalacostraca</taxon>
        <taxon>Eucarida</taxon>
        <taxon>Decapoda</taxon>
        <taxon>Pleocyemata</taxon>
        <taxon>Brachyura</taxon>
        <taxon>Eubrachyura</taxon>
        <taxon>Portunoidea</taxon>
        <taxon>Portunidae</taxon>
        <taxon>Portuninae</taxon>
        <taxon>Portunus</taxon>
    </lineage>
</organism>
<accession>A0A5B7ISL2</accession>
<dbReference type="Proteomes" id="UP000324222">
    <property type="component" value="Unassembled WGS sequence"/>
</dbReference>
<feature type="compositionally biased region" description="Low complexity" evidence="1">
    <location>
        <begin position="99"/>
        <end position="111"/>
    </location>
</feature>
<sequence length="111" mass="11145">MCRVGVPGEGSFTTTGGCGRLDAGVKEEGGGRGGKIILKGGTRAARHEVRTETRGGPQVKPLQQMAAAPHGGRQRGGSGERPSKKCSAPPYKVSGTGRTTLQAAATATAAS</sequence>
<feature type="region of interest" description="Disordered" evidence="1">
    <location>
        <begin position="1"/>
        <end position="111"/>
    </location>
</feature>
<proteinExistence type="predicted"/>
<name>A0A5B7ISL2_PORTR</name>
<comment type="caution">
    <text evidence="2">The sequence shown here is derived from an EMBL/GenBank/DDBJ whole genome shotgun (WGS) entry which is preliminary data.</text>
</comment>